<evidence type="ECO:0000259" key="10">
    <source>
        <dbReference type="Pfam" id="PF01618"/>
    </source>
</evidence>
<dbReference type="RefSeq" id="WP_148463931.1">
    <property type="nucleotide sequence ID" value="NZ_JBCLPP010000028.1"/>
</dbReference>
<feature type="domain" description="MotA/TolQ/ExbB proton channel" evidence="10">
    <location>
        <begin position="153"/>
        <end position="261"/>
    </location>
</feature>
<gene>
    <name evidence="11" type="ORF">AAK873_10150</name>
</gene>
<dbReference type="InterPro" id="IPR002898">
    <property type="entry name" value="MotA_ExbB_proton_chnl"/>
</dbReference>
<evidence type="ECO:0000256" key="1">
    <source>
        <dbReference type="ARBA" id="ARBA00004651"/>
    </source>
</evidence>
<feature type="transmembrane region" description="Helical" evidence="9">
    <location>
        <begin position="70"/>
        <end position="89"/>
    </location>
</feature>
<sequence>METQKPNVGAATAKQPKNEGSNVRGIKNAFLVIVVCFIVALLLFIFWFGHDMHFDEAGHPQDLWGTIYKGGFIVPILQTLFLTVIVLSVERWIALSSAKGKGSISKFVANVKACLKKNDIAGAQALCAKQKGSVAAVVSAALVRYEEMDKNTVLSKEQKIATLQKEVEEATALEMPALQQNLPIVATLTTLGTLVGLLGTVMGMIKSFQALSASGAPDATELSTGISEALINTAFGIATGAFAVISYNFYTNKIDNLTYAIDEIGFSIVQTFAATH</sequence>
<keyword evidence="5 8" id="KW-0653">Protein transport</keyword>
<evidence type="ECO:0000256" key="2">
    <source>
        <dbReference type="ARBA" id="ARBA00022448"/>
    </source>
</evidence>
<evidence type="ECO:0000256" key="4">
    <source>
        <dbReference type="ARBA" id="ARBA00022692"/>
    </source>
</evidence>
<evidence type="ECO:0000256" key="8">
    <source>
        <dbReference type="RuleBase" id="RU004057"/>
    </source>
</evidence>
<protein>
    <submittedName>
        <fullName evidence="11">MotA/TolQ/ExbB proton channel family protein</fullName>
    </submittedName>
</protein>
<dbReference type="PANTHER" id="PTHR30625">
    <property type="entry name" value="PROTEIN TOLQ"/>
    <property type="match status" value="1"/>
</dbReference>
<reference evidence="11 12" key="1">
    <citation type="submission" date="2024-03" db="EMBL/GenBank/DDBJ databases">
        <title>Mouse gut bacterial collection (mGBC) of GemPharmatech.</title>
        <authorList>
            <person name="He Y."/>
            <person name="Dong L."/>
            <person name="Wu D."/>
            <person name="Gao X."/>
            <person name="Lin Z."/>
        </authorList>
    </citation>
    <scope>NUCLEOTIDE SEQUENCE [LARGE SCALE GENOMIC DNA]</scope>
    <source>
        <strain evidence="11 12">54-13</strain>
    </source>
</reference>
<feature type="transmembrane region" description="Helical" evidence="9">
    <location>
        <begin position="29"/>
        <end position="50"/>
    </location>
</feature>
<evidence type="ECO:0000313" key="11">
    <source>
        <dbReference type="EMBL" id="MEY8245975.1"/>
    </source>
</evidence>
<dbReference type="EMBL" id="JBCLPP010000028">
    <property type="protein sequence ID" value="MEY8245975.1"/>
    <property type="molecule type" value="Genomic_DNA"/>
</dbReference>
<dbReference type="PANTHER" id="PTHR30625:SF15">
    <property type="entry name" value="BIOPOLYMER TRANSPORT PROTEIN EXBB"/>
    <property type="match status" value="1"/>
</dbReference>
<evidence type="ECO:0000256" key="3">
    <source>
        <dbReference type="ARBA" id="ARBA00022475"/>
    </source>
</evidence>
<keyword evidence="2 8" id="KW-0813">Transport</keyword>
<keyword evidence="7 9" id="KW-0472">Membrane</keyword>
<feature type="transmembrane region" description="Helical" evidence="9">
    <location>
        <begin position="184"/>
        <end position="205"/>
    </location>
</feature>
<feature type="transmembrane region" description="Helical" evidence="9">
    <location>
        <begin position="229"/>
        <end position="250"/>
    </location>
</feature>
<evidence type="ECO:0000256" key="5">
    <source>
        <dbReference type="ARBA" id="ARBA00022927"/>
    </source>
</evidence>
<evidence type="ECO:0000313" key="12">
    <source>
        <dbReference type="Proteomes" id="UP001565200"/>
    </source>
</evidence>
<evidence type="ECO:0000256" key="9">
    <source>
        <dbReference type="SAM" id="Phobius"/>
    </source>
</evidence>
<dbReference type="InterPro" id="IPR050790">
    <property type="entry name" value="ExbB/TolQ_transport"/>
</dbReference>
<dbReference type="Proteomes" id="UP001565200">
    <property type="component" value="Unassembled WGS sequence"/>
</dbReference>
<dbReference type="Pfam" id="PF01618">
    <property type="entry name" value="MotA_ExbB"/>
    <property type="match status" value="1"/>
</dbReference>
<accession>A0ABV4D0H5</accession>
<keyword evidence="6 9" id="KW-1133">Transmembrane helix</keyword>
<evidence type="ECO:0000256" key="6">
    <source>
        <dbReference type="ARBA" id="ARBA00022989"/>
    </source>
</evidence>
<comment type="similarity">
    <text evidence="8">Belongs to the exbB/tolQ family.</text>
</comment>
<comment type="caution">
    <text evidence="11">The sequence shown here is derived from an EMBL/GenBank/DDBJ whole genome shotgun (WGS) entry which is preliminary data.</text>
</comment>
<keyword evidence="12" id="KW-1185">Reference proteome</keyword>
<name>A0ABV4D0H5_9BACT</name>
<organism evidence="11 12">
    <name type="scientific">Heminiphilus faecis</name>
    <dbReference type="NCBI Taxonomy" id="2601703"/>
    <lineage>
        <taxon>Bacteria</taxon>
        <taxon>Pseudomonadati</taxon>
        <taxon>Bacteroidota</taxon>
        <taxon>Bacteroidia</taxon>
        <taxon>Bacteroidales</taxon>
        <taxon>Muribaculaceae</taxon>
        <taxon>Heminiphilus</taxon>
    </lineage>
</organism>
<keyword evidence="4 9" id="KW-0812">Transmembrane</keyword>
<keyword evidence="3" id="KW-1003">Cell membrane</keyword>
<evidence type="ECO:0000256" key="7">
    <source>
        <dbReference type="ARBA" id="ARBA00023136"/>
    </source>
</evidence>
<proteinExistence type="inferred from homology"/>
<comment type="subcellular location">
    <subcellularLocation>
        <location evidence="1">Cell membrane</location>
        <topology evidence="1">Multi-pass membrane protein</topology>
    </subcellularLocation>
    <subcellularLocation>
        <location evidence="8">Membrane</location>
        <topology evidence="8">Multi-pass membrane protein</topology>
    </subcellularLocation>
</comment>